<feature type="non-terminal residue" evidence="1">
    <location>
        <position position="1"/>
    </location>
</feature>
<proteinExistence type="predicted"/>
<protein>
    <submittedName>
        <fullName evidence="1">Uncharacterized protein</fullName>
    </submittedName>
</protein>
<accession>X1I5Y4</accession>
<comment type="caution">
    <text evidence="1">The sequence shown here is derived from an EMBL/GenBank/DDBJ whole genome shotgun (WGS) entry which is preliminary data.</text>
</comment>
<reference evidence="1" key="1">
    <citation type="journal article" date="2014" name="Front. Microbiol.">
        <title>High frequency of phylogenetically diverse reductive dehalogenase-homologous genes in deep subseafloor sedimentary metagenomes.</title>
        <authorList>
            <person name="Kawai M."/>
            <person name="Futagami T."/>
            <person name="Toyoda A."/>
            <person name="Takaki Y."/>
            <person name="Nishi S."/>
            <person name="Hori S."/>
            <person name="Arai W."/>
            <person name="Tsubouchi T."/>
            <person name="Morono Y."/>
            <person name="Uchiyama I."/>
            <person name="Ito T."/>
            <person name="Fujiyama A."/>
            <person name="Inagaki F."/>
            <person name="Takami H."/>
        </authorList>
    </citation>
    <scope>NUCLEOTIDE SEQUENCE</scope>
    <source>
        <strain evidence="1">Expedition CK06-06</strain>
    </source>
</reference>
<organism evidence="1">
    <name type="scientific">marine sediment metagenome</name>
    <dbReference type="NCBI Taxonomy" id="412755"/>
    <lineage>
        <taxon>unclassified sequences</taxon>
        <taxon>metagenomes</taxon>
        <taxon>ecological metagenomes</taxon>
    </lineage>
</organism>
<name>X1I5Y4_9ZZZZ</name>
<sequence>NLITGLEQSHEIATPFGLAMTKINTFPELLYR</sequence>
<dbReference type="EMBL" id="BARU01042977">
    <property type="protein sequence ID" value="GAH77112.1"/>
    <property type="molecule type" value="Genomic_DNA"/>
</dbReference>
<gene>
    <name evidence="1" type="ORF">S03H2_65917</name>
</gene>
<evidence type="ECO:0000313" key="1">
    <source>
        <dbReference type="EMBL" id="GAH77112.1"/>
    </source>
</evidence>
<dbReference type="AlphaFoldDB" id="X1I5Y4"/>